<proteinExistence type="predicted"/>
<feature type="coiled-coil region" evidence="1">
    <location>
        <begin position="66"/>
        <end position="104"/>
    </location>
</feature>
<organism evidence="2 3">
    <name type="scientific">Bacillus halotolerans</name>
    <dbReference type="NCBI Taxonomy" id="260554"/>
    <lineage>
        <taxon>Bacteria</taxon>
        <taxon>Bacillati</taxon>
        <taxon>Bacillota</taxon>
        <taxon>Bacilli</taxon>
        <taxon>Bacillales</taxon>
        <taxon>Bacillaceae</taxon>
        <taxon>Bacillus</taxon>
    </lineage>
</organism>
<dbReference type="AlphaFoldDB" id="A0A9Q4EMC9"/>
<dbReference type="Proteomes" id="UP001073053">
    <property type="component" value="Unassembled WGS sequence"/>
</dbReference>
<name>A0A9Q4EMC9_9BACI</name>
<dbReference type="EMBL" id="JALAWA010000007">
    <property type="protein sequence ID" value="MCY9185508.1"/>
    <property type="molecule type" value="Genomic_DNA"/>
</dbReference>
<evidence type="ECO:0000313" key="3">
    <source>
        <dbReference type="Proteomes" id="UP001073053"/>
    </source>
</evidence>
<sequence length="119" mass="13782">MTSLFSESETEVVSTTYMFLTHDEMKGKAGSLNKPINDILSLTKKFESALKEEIKGQKGMIVKKIKEELESKSEKQKTALQTIKEEHTAKVDRFKMIIEDLRQQEVTLTYRKKKPEKDL</sequence>
<reference evidence="2" key="1">
    <citation type="submission" date="2022-02" db="EMBL/GenBank/DDBJ databases">
        <title>Crop Bioprotection Bacillus Genome Sequencing.</title>
        <authorList>
            <person name="Dunlap C."/>
        </authorList>
    </citation>
    <scope>NUCLEOTIDE SEQUENCE</scope>
    <source>
        <strain evidence="2">EC49O2N-C10</strain>
    </source>
</reference>
<evidence type="ECO:0000313" key="2">
    <source>
        <dbReference type="EMBL" id="MCY9185508.1"/>
    </source>
</evidence>
<keyword evidence="1" id="KW-0175">Coiled coil</keyword>
<protein>
    <submittedName>
        <fullName evidence="2">Uncharacterized protein</fullName>
    </submittedName>
</protein>
<gene>
    <name evidence="2" type="ORF">MOF03_12785</name>
</gene>
<evidence type="ECO:0000256" key="1">
    <source>
        <dbReference type="SAM" id="Coils"/>
    </source>
</evidence>
<comment type="caution">
    <text evidence="2">The sequence shown here is derived from an EMBL/GenBank/DDBJ whole genome shotgun (WGS) entry which is preliminary data.</text>
</comment>
<dbReference type="RefSeq" id="WP_044159330.1">
    <property type="nucleotide sequence ID" value="NZ_CP070976.1"/>
</dbReference>
<accession>A0A9Q4EMC9</accession>